<protein>
    <submittedName>
        <fullName evidence="1">PD40 domain-containing protein</fullName>
    </submittedName>
</protein>
<dbReference type="EMBL" id="JACATN010000001">
    <property type="protein sequence ID" value="MBT2159657.1"/>
    <property type="molecule type" value="Genomic_DNA"/>
</dbReference>
<dbReference type="Pfam" id="PF05345">
    <property type="entry name" value="He_PIG"/>
    <property type="match status" value="1"/>
</dbReference>
<dbReference type="InterPro" id="IPR011042">
    <property type="entry name" value="6-blade_b-propeller_TolB-like"/>
</dbReference>
<evidence type="ECO:0000313" key="2">
    <source>
        <dbReference type="Proteomes" id="UP000740413"/>
    </source>
</evidence>
<dbReference type="InterPro" id="IPR013783">
    <property type="entry name" value="Ig-like_fold"/>
</dbReference>
<organism evidence="1 2">
    <name type="scientific">Zobellia barbeyronii</name>
    <dbReference type="NCBI Taxonomy" id="2748009"/>
    <lineage>
        <taxon>Bacteria</taxon>
        <taxon>Pseudomonadati</taxon>
        <taxon>Bacteroidota</taxon>
        <taxon>Flavobacteriia</taxon>
        <taxon>Flavobacteriales</taxon>
        <taxon>Flavobacteriaceae</taxon>
        <taxon>Zobellia</taxon>
    </lineage>
</organism>
<dbReference type="PROSITE" id="PS51257">
    <property type="entry name" value="PROKAR_LIPOPROTEIN"/>
    <property type="match status" value="1"/>
</dbReference>
<dbReference type="InterPro" id="IPR015919">
    <property type="entry name" value="Cadherin-like_sf"/>
</dbReference>
<comment type="caution">
    <text evidence="1">The sequence shown here is derived from an EMBL/GenBank/DDBJ whole genome shotgun (WGS) entry which is preliminary data.</text>
</comment>
<accession>A0ABS5W8J8</accession>
<reference evidence="2" key="2">
    <citation type="submission" date="2023-07" db="EMBL/GenBank/DDBJ databases">
        <title>Zobellia barbeyronii sp. nov., a new marine flavobacterium, isolated from green and red algae.</title>
        <authorList>
            <person name="Nedashkovskaya O.I."/>
            <person name="Otstavnykh N."/>
            <person name="Zhukova N."/>
            <person name="Guzev K."/>
            <person name="Chausova V."/>
            <person name="Tekutyeva L."/>
            <person name="Mikhailov V."/>
            <person name="Isaeva M."/>
        </authorList>
    </citation>
    <scope>NUCLEOTIDE SEQUENCE [LARGE SCALE GENOMIC DNA]</scope>
    <source>
        <strain evidence="2">KMM 6746</strain>
    </source>
</reference>
<dbReference type="Proteomes" id="UP000740413">
    <property type="component" value="Unassembled WGS sequence"/>
</dbReference>
<dbReference type="RefSeq" id="WP_214609957.1">
    <property type="nucleotide sequence ID" value="NZ_JACATN010000001.1"/>
</dbReference>
<dbReference type="Gene3D" id="2.60.40.10">
    <property type="entry name" value="Immunoglobulins"/>
    <property type="match status" value="1"/>
</dbReference>
<reference evidence="1 2" key="1">
    <citation type="submission" date="2020-06" db="EMBL/GenBank/DDBJ databases">
        <authorList>
            <person name="Isaeva M.P."/>
            <person name="Chernysheva N.Y."/>
        </authorList>
    </citation>
    <scope>NUCLEOTIDE SEQUENCE [LARGE SCALE GENOMIC DNA]</scope>
    <source>
        <strain evidence="1 2">KMM 6746</strain>
    </source>
</reference>
<dbReference type="InterPro" id="IPR011659">
    <property type="entry name" value="WD40"/>
</dbReference>
<keyword evidence="2" id="KW-1185">Reference proteome</keyword>
<name>A0ABS5W8J8_9FLAO</name>
<evidence type="ECO:0000313" key="1">
    <source>
        <dbReference type="EMBL" id="MBT2159657.1"/>
    </source>
</evidence>
<proteinExistence type="predicted"/>
<dbReference type="Pfam" id="PF07676">
    <property type="entry name" value="PD40"/>
    <property type="match status" value="1"/>
</dbReference>
<gene>
    <name evidence="1" type="ORF">HW347_00185</name>
</gene>
<dbReference type="SUPFAM" id="SSF49313">
    <property type="entry name" value="Cadherin-like"/>
    <property type="match status" value="1"/>
</dbReference>
<dbReference type="Gene3D" id="2.120.10.30">
    <property type="entry name" value="TolB, C-terminal domain"/>
    <property type="match status" value="1"/>
</dbReference>
<dbReference type="SUPFAM" id="SSF82171">
    <property type="entry name" value="DPP6 N-terminal domain-like"/>
    <property type="match status" value="1"/>
</dbReference>
<sequence length="391" mass="44818">MKVFLPFVFILGLISCKPLTKLPDYLGETCPDSVPVIFAPGVVSVKGRLEHGISFAPNTEELAFGILSKDESGKIYYAKKLNENWTEPVVFEPLKDKSVFLPYFSPDGKSLLYAQSKPDTDNTYVTDIWMIEKMNDNWSSPKKIQAPISSMSREANASMTYDGTIYFSSNRNCDGKQNCFTADLFCSKLIDNEYRSVEAISEFVSSNDEESVFISPREEYIIFCRYTNNETLMDLYISYRDHDNNWTEPQILDSTINSKEGDRRPFVTIDNKFLFFTRLQIEEKGLTESDIFWVNTSKVFKPFVYKPLPDAVVQLGDKFEFEVPENYFKDIDDNQVALSINQAEFSWLMFDSKSMKISGLPILSGDFELTFTAVDKHLNTTKDKIIITVMK</sequence>